<accession>A0A8J7AQ05</accession>
<dbReference type="AlphaFoldDB" id="A0A8J7AQ05"/>
<dbReference type="RefSeq" id="WP_193908481.1">
    <property type="nucleotide sequence ID" value="NZ_JADEXG010000034.1"/>
</dbReference>
<proteinExistence type="predicted"/>
<gene>
    <name evidence="2" type="ORF">IQ241_14725</name>
</gene>
<comment type="caution">
    <text evidence="2">The sequence shown here is derived from an EMBL/GenBank/DDBJ whole genome shotgun (WGS) entry which is preliminary data.</text>
</comment>
<organism evidence="2 3">
    <name type="scientific">Vasconcelosia minhoensis LEGE 07310</name>
    <dbReference type="NCBI Taxonomy" id="915328"/>
    <lineage>
        <taxon>Bacteria</taxon>
        <taxon>Bacillati</taxon>
        <taxon>Cyanobacteriota</taxon>
        <taxon>Cyanophyceae</taxon>
        <taxon>Nodosilineales</taxon>
        <taxon>Cymatolegaceae</taxon>
        <taxon>Vasconcelosia</taxon>
        <taxon>Vasconcelosia minhoensis</taxon>
    </lineage>
</organism>
<evidence type="ECO:0000313" key="3">
    <source>
        <dbReference type="Proteomes" id="UP000636505"/>
    </source>
</evidence>
<protein>
    <submittedName>
        <fullName evidence="2">Helix-turn-helix domain-containing protein</fullName>
    </submittedName>
</protein>
<dbReference type="InterPro" id="IPR001387">
    <property type="entry name" value="Cro/C1-type_HTH"/>
</dbReference>
<reference evidence="2" key="1">
    <citation type="submission" date="2020-10" db="EMBL/GenBank/DDBJ databases">
        <authorList>
            <person name="Castelo-Branco R."/>
            <person name="Eusebio N."/>
            <person name="Adriana R."/>
            <person name="Vieira A."/>
            <person name="Brugerolle De Fraissinette N."/>
            <person name="Rezende De Castro R."/>
            <person name="Schneider M.P."/>
            <person name="Vasconcelos V."/>
            <person name="Leao P.N."/>
        </authorList>
    </citation>
    <scope>NUCLEOTIDE SEQUENCE</scope>
    <source>
        <strain evidence="2">LEGE 07310</strain>
    </source>
</reference>
<name>A0A8J7AQ05_9CYAN</name>
<dbReference type="EMBL" id="JADEXG010000034">
    <property type="protein sequence ID" value="MBE9078534.1"/>
    <property type="molecule type" value="Genomic_DNA"/>
</dbReference>
<sequence length="196" mass="21616">MAKRRIRNKDLAAALEITENSVYRLRKATEMPRLTPQRLEGICIALGCQPGELLERVSELGEPTVGIVPQGVLPAPVLVQNNGVNAHGAISQAPLQRLTQFYPQILALSWRGYRQFGPGAIIFTALRDGGQIAYVEKDKLSDPNCRRIIEQNRPEISAVVLYYKSDDYSTGDYEILTLTGPKSPPECADLLEGTPL</sequence>
<dbReference type="Proteomes" id="UP000636505">
    <property type="component" value="Unassembled WGS sequence"/>
</dbReference>
<keyword evidence="3" id="KW-1185">Reference proteome</keyword>
<evidence type="ECO:0000259" key="1">
    <source>
        <dbReference type="Pfam" id="PF13443"/>
    </source>
</evidence>
<evidence type="ECO:0000313" key="2">
    <source>
        <dbReference type="EMBL" id="MBE9078534.1"/>
    </source>
</evidence>
<dbReference type="Pfam" id="PF13443">
    <property type="entry name" value="HTH_26"/>
    <property type="match status" value="1"/>
</dbReference>
<feature type="domain" description="HTH cro/C1-type" evidence="1">
    <location>
        <begin position="1"/>
        <end position="57"/>
    </location>
</feature>